<accession>A0A0Q3G7R7</accession>
<dbReference type="EnsemblPlants" id="KQK07408">
    <property type="protein sequence ID" value="KQK07408"/>
    <property type="gene ID" value="BRADI_2g35135v3"/>
</dbReference>
<gene>
    <name evidence="1" type="ORF">BRADI_2g35135v3</name>
</gene>
<reference evidence="1 2" key="1">
    <citation type="journal article" date="2010" name="Nature">
        <title>Genome sequencing and analysis of the model grass Brachypodium distachyon.</title>
        <authorList>
            <consortium name="International Brachypodium Initiative"/>
        </authorList>
    </citation>
    <scope>NUCLEOTIDE SEQUENCE [LARGE SCALE GENOMIC DNA]</scope>
    <source>
        <strain evidence="1 2">Bd21</strain>
    </source>
</reference>
<organism evidence="1">
    <name type="scientific">Brachypodium distachyon</name>
    <name type="common">Purple false brome</name>
    <name type="synonym">Trachynia distachya</name>
    <dbReference type="NCBI Taxonomy" id="15368"/>
    <lineage>
        <taxon>Eukaryota</taxon>
        <taxon>Viridiplantae</taxon>
        <taxon>Streptophyta</taxon>
        <taxon>Embryophyta</taxon>
        <taxon>Tracheophyta</taxon>
        <taxon>Spermatophyta</taxon>
        <taxon>Magnoliopsida</taxon>
        <taxon>Liliopsida</taxon>
        <taxon>Poales</taxon>
        <taxon>Poaceae</taxon>
        <taxon>BOP clade</taxon>
        <taxon>Pooideae</taxon>
        <taxon>Stipodae</taxon>
        <taxon>Brachypodieae</taxon>
        <taxon>Brachypodium</taxon>
    </lineage>
</organism>
<reference evidence="1" key="2">
    <citation type="submission" date="2017-06" db="EMBL/GenBank/DDBJ databases">
        <title>WGS assembly of Brachypodium distachyon.</title>
        <authorList>
            <consortium name="The International Brachypodium Initiative"/>
            <person name="Lucas S."/>
            <person name="Harmon-Smith M."/>
            <person name="Lail K."/>
            <person name="Tice H."/>
            <person name="Grimwood J."/>
            <person name="Bruce D."/>
            <person name="Barry K."/>
            <person name="Shu S."/>
            <person name="Lindquist E."/>
            <person name="Wang M."/>
            <person name="Pitluck S."/>
            <person name="Vogel J.P."/>
            <person name="Garvin D.F."/>
            <person name="Mockler T.C."/>
            <person name="Schmutz J."/>
            <person name="Rokhsar D."/>
            <person name="Bevan M.W."/>
        </authorList>
    </citation>
    <scope>NUCLEOTIDE SEQUENCE</scope>
    <source>
        <strain evidence="1">Bd21</strain>
    </source>
</reference>
<name>A0A0Q3G7R7_BRADI</name>
<dbReference type="Proteomes" id="UP000008810">
    <property type="component" value="Chromosome 2"/>
</dbReference>
<evidence type="ECO:0000313" key="2">
    <source>
        <dbReference type="EnsemblPlants" id="KQK07408"/>
    </source>
</evidence>
<proteinExistence type="predicted"/>
<keyword evidence="3" id="KW-1185">Reference proteome</keyword>
<protein>
    <submittedName>
        <fullName evidence="1 2">Uncharacterized protein</fullName>
    </submittedName>
</protein>
<evidence type="ECO:0000313" key="1">
    <source>
        <dbReference type="EMBL" id="KQK07408.1"/>
    </source>
</evidence>
<dbReference type="AlphaFoldDB" id="A0A0Q3G7R7"/>
<sequence length="201" mass="22665">MRRNQILALLKNAGIFQLSFSELPDFTQTCRRPVITIATEALGEVAMTTEYSSTLKILKERGPRKLKIAGVIIDCHEVKGDRWGRRRYTIDGRVHVLEWTAKRIPQEGQGQRTVRTRSTSYARLVESNESVIESNARLMESNASVVASSASLVASNERLETAMTLLLECGRDLIDRLVGLNRTDLCRIKRNRTVQNIHGTI</sequence>
<dbReference type="EMBL" id="CM000881">
    <property type="protein sequence ID" value="KQK07408.1"/>
    <property type="molecule type" value="Genomic_DNA"/>
</dbReference>
<reference evidence="2" key="3">
    <citation type="submission" date="2018-08" db="UniProtKB">
        <authorList>
            <consortium name="EnsemblPlants"/>
        </authorList>
    </citation>
    <scope>IDENTIFICATION</scope>
    <source>
        <strain evidence="2">cv. Bd21</strain>
    </source>
</reference>
<evidence type="ECO:0000313" key="3">
    <source>
        <dbReference type="Proteomes" id="UP000008810"/>
    </source>
</evidence>
<dbReference type="InParanoid" id="A0A0Q3G7R7"/>
<dbReference type="Gramene" id="KQK07408">
    <property type="protein sequence ID" value="KQK07408"/>
    <property type="gene ID" value="BRADI_2g35135v3"/>
</dbReference>